<keyword evidence="2" id="KW-1133">Transmembrane helix</keyword>
<feature type="transmembrane region" description="Helical" evidence="2">
    <location>
        <begin position="389"/>
        <end position="406"/>
    </location>
</feature>
<keyword evidence="5" id="KW-1185">Reference proteome</keyword>
<dbReference type="EMBL" id="ANPE02000112">
    <property type="protein sequence ID" value="EMY34464.1"/>
    <property type="molecule type" value="Genomic_DNA"/>
</dbReference>
<dbReference type="PANTHER" id="PTHR35342:SF5">
    <property type="entry name" value="TRICARBOXYLIC TRANSPORT PROTEIN"/>
    <property type="match status" value="1"/>
</dbReference>
<dbReference type="InterPro" id="IPR002823">
    <property type="entry name" value="DUF112_TM"/>
</dbReference>
<feature type="transmembrane region" description="Helical" evidence="2">
    <location>
        <begin position="204"/>
        <end position="224"/>
    </location>
</feature>
<evidence type="ECO:0000259" key="3">
    <source>
        <dbReference type="Pfam" id="PF01970"/>
    </source>
</evidence>
<accession>N1V380</accession>
<name>N1V380_9MICC</name>
<feature type="transmembrane region" description="Helical" evidence="2">
    <location>
        <begin position="167"/>
        <end position="184"/>
    </location>
</feature>
<feature type="transmembrane region" description="Helical" evidence="2">
    <location>
        <begin position="469"/>
        <end position="490"/>
    </location>
</feature>
<dbReference type="Pfam" id="PF01970">
    <property type="entry name" value="TctA"/>
    <property type="match status" value="1"/>
</dbReference>
<feature type="transmembrane region" description="Helical" evidence="2">
    <location>
        <begin position="354"/>
        <end position="377"/>
    </location>
</feature>
<protein>
    <recommendedName>
        <fullName evidence="3">DUF112 domain-containing protein</fullName>
    </recommendedName>
</protein>
<feature type="domain" description="DUF112" evidence="3">
    <location>
        <begin position="20"/>
        <end position="438"/>
    </location>
</feature>
<reference evidence="4 5" key="1">
    <citation type="journal article" date="2013" name="Genome Announc.">
        <title>Draft Genome Sequence of Arthrobacter crystallopoietes Strain BAB-32, Revealing Genes for Bioremediation.</title>
        <authorList>
            <person name="Joshi M.N."/>
            <person name="Pandit A.S."/>
            <person name="Sharma A."/>
            <person name="Pandya R.V."/>
            <person name="Desai S.M."/>
            <person name="Saxena A.K."/>
            <person name="Bagatharia S.B."/>
        </authorList>
    </citation>
    <scope>NUCLEOTIDE SEQUENCE [LARGE SCALE GENOMIC DNA]</scope>
    <source>
        <strain evidence="4 5">BAB-32</strain>
    </source>
</reference>
<feature type="region of interest" description="Disordered" evidence="1">
    <location>
        <begin position="499"/>
        <end position="579"/>
    </location>
</feature>
<keyword evidence="2" id="KW-0812">Transmembrane</keyword>
<dbReference type="Proteomes" id="UP000010729">
    <property type="component" value="Unassembled WGS sequence"/>
</dbReference>
<comment type="caution">
    <text evidence="4">The sequence shown here is derived from an EMBL/GenBank/DDBJ whole genome shotgun (WGS) entry which is preliminary data.</text>
</comment>
<sequence length="579" mass="59636">METFDLLMQGFSTAATPMNLLYAFIGVLLGTAVGVLPGIGPAMAVALLLPVTYALEPTSAFIMFAGIYYGGMFGGSTTSILLNTPGESATVITAIEGHKMAKAGRAAQALATAAIGSFVAGTIGTALLVAFTPIVVDFAVSLGSPSYLAIMILALLAVTAVLGASKLRGFISLGLGLAIGLVGADKVTGQQRLVFGQPLLVDGLDIVVVAVAIFAVGEALWIAAHLRRKPLTTIPVGRPWMGKQDWKRSWKPWLRGTAYGYPFGALPAGGAEVPTFLSYVTEKKLSKHPEEFGHGAIEGVAGPEAANNASAAGTLTPMLALGLPTNATAAVMLAAFTQYGIQPGPLLFDNEPDLVWALIASLFIGNTLLLLINLPLAPVWAKLLQIPRPYLYAGILFFATLGAYAVNLQAFDLVLLLVLGLLGFAMRRFGLPVLPLIIGVILGPRVEEQLRKSLQLSAGDISGLWNEPIAVGVYVIVALVLAWPLVMLAVRKARPRPVAAGADVPRAPGSPATNDGGVSGSAAAGSNAAGSKNDGDASGAGPTGTDRGTLGGSGSSGDSSAGSDARRRADDIQHERENS</sequence>
<feature type="transmembrane region" description="Helical" evidence="2">
    <location>
        <begin position="109"/>
        <end position="136"/>
    </location>
</feature>
<feature type="transmembrane region" description="Helical" evidence="2">
    <location>
        <begin position="142"/>
        <end position="162"/>
    </location>
</feature>
<feature type="transmembrane region" description="Helical" evidence="2">
    <location>
        <begin position="20"/>
        <end position="49"/>
    </location>
</feature>
<dbReference type="AlphaFoldDB" id="N1V380"/>
<keyword evidence="2" id="KW-0472">Membrane</keyword>
<feature type="compositionally biased region" description="Basic and acidic residues" evidence="1">
    <location>
        <begin position="564"/>
        <end position="579"/>
    </location>
</feature>
<evidence type="ECO:0000256" key="2">
    <source>
        <dbReference type="SAM" id="Phobius"/>
    </source>
</evidence>
<feature type="compositionally biased region" description="Low complexity" evidence="1">
    <location>
        <begin position="520"/>
        <end position="531"/>
    </location>
</feature>
<dbReference type="OrthoDB" id="9781349at2"/>
<evidence type="ECO:0000256" key="1">
    <source>
        <dbReference type="SAM" id="MobiDB-lite"/>
    </source>
</evidence>
<evidence type="ECO:0000313" key="4">
    <source>
        <dbReference type="EMBL" id="EMY34464.1"/>
    </source>
</evidence>
<proteinExistence type="predicted"/>
<gene>
    <name evidence="4" type="ORF">D477_009595</name>
</gene>
<organism evidence="4 5">
    <name type="scientific">Arthrobacter crystallopoietes BAB-32</name>
    <dbReference type="NCBI Taxonomy" id="1246476"/>
    <lineage>
        <taxon>Bacteria</taxon>
        <taxon>Bacillati</taxon>
        <taxon>Actinomycetota</taxon>
        <taxon>Actinomycetes</taxon>
        <taxon>Micrococcales</taxon>
        <taxon>Micrococcaceae</taxon>
        <taxon>Crystallibacter</taxon>
    </lineage>
</organism>
<dbReference type="RefSeq" id="WP_005268762.1">
    <property type="nucleotide sequence ID" value="NZ_ANPE02000112.1"/>
</dbReference>
<dbReference type="PANTHER" id="PTHR35342">
    <property type="entry name" value="TRICARBOXYLIC TRANSPORT PROTEIN"/>
    <property type="match status" value="1"/>
</dbReference>
<feature type="transmembrane region" description="Helical" evidence="2">
    <location>
        <begin position="61"/>
        <end position="82"/>
    </location>
</feature>
<evidence type="ECO:0000313" key="5">
    <source>
        <dbReference type="Proteomes" id="UP000010729"/>
    </source>
</evidence>